<organism evidence="2 3">
    <name type="scientific">Cryoendolithus antarcticus</name>
    <dbReference type="NCBI Taxonomy" id="1507870"/>
    <lineage>
        <taxon>Eukaryota</taxon>
        <taxon>Fungi</taxon>
        <taxon>Dikarya</taxon>
        <taxon>Ascomycota</taxon>
        <taxon>Pezizomycotina</taxon>
        <taxon>Dothideomycetes</taxon>
        <taxon>Dothideomycetidae</taxon>
        <taxon>Cladosporiales</taxon>
        <taxon>Cladosporiaceae</taxon>
        <taxon>Cryoendolithus</taxon>
    </lineage>
</organism>
<dbReference type="OrthoDB" id="5272500at2759"/>
<accession>A0A1V8TFY3</accession>
<evidence type="ECO:0000256" key="1">
    <source>
        <dbReference type="SAM" id="MobiDB-lite"/>
    </source>
</evidence>
<sequence length="309" mass="34493">MLKMPFTITSEDAESLSQSDGFTILSDHLAEHLDSRFCPDHDCKDEEEAASWITARDILHALLVPVAELFDKAQYVAEVATHAEKVEDLEYAYTGEARGAFLWLSCFLEQERAWTFTQGCPACVVSHSLDSEFTIRLLYSACLLSDVHYPFTLEGPKLPSFMFFLESLRTALSEDALWGPDFFDRMTPKATQTRDGIEDLIHQSLQIDAMLSAPPSPTPPSSGESSAQVSPLLLPLGNSPGMKIKRSKMARRQLRLKAEEEQWVEQMLLQAWEKLDPAAADELPSTDQSLDAIVKSLPMVSVSEVVHDK</sequence>
<dbReference type="Proteomes" id="UP000192596">
    <property type="component" value="Unassembled WGS sequence"/>
</dbReference>
<dbReference type="EMBL" id="NAJO01000009">
    <property type="protein sequence ID" value="OQO10132.1"/>
    <property type="molecule type" value="Genomic_DNA"/>
</dbReference>
<comment type="caution">
    <text evidence="2">The sequence shown here is derived from an EMBL/GenBank/DDBJ whole genome shotgun (WGS) entry which is preliminary data.</text>
</comment>
<evidence type="ECO:0000313" key="2">
    <source>
        <dbReference type="EMBL" id="OQO10132.1"/>
    </source>
</evidence>
<proteinExistence type="predicted"/>
<dbReference type="InParanoid" id="A0A1V8TFY3"/>
<name>A0A1V8TFY3_9PEZI</name>
<reference evidence="3" key="1">
    <citation type="submission" date="2017-03" db="EMBL/GenBank/DDBJ databases">
        <title>Genomes of endolithic fungi from Antarctica.</title>
        <authorList>
            <person name="Coleine C."/>
            <person name="Masonjones S."/>
            <person name="Stajich J.E."/>
        </authorList>
    </citation>
    <scope>NUCLEOTIDE SEQUENCE [LARGE SCALE GENOMIC DNA]</scope>
    <source>
        <strain evidence="3">CCFEE 5527</strain>
    </source>
</reference>
<evidence type="ECO:0000313" key="3">
    <source>
        <dbReference type="Proteomes" id="UP000192596"/>
    </source>
</evidence>
<feature type="compositionally biased region" description="Low complexity" evidence="1">
    <location>
        <begin position="221"/>
        <end position="230"/>
    </location>
</feature>
<dbReference type="STRING" id="1507870.A0A1V8TFY3"/>
<feature type="region of interest" description="Disordered" evidence="1">
    <location>
        <begin position="211"/>
        <end position="230"/>
    </location>
</feature>
<dbReference type="AlphaFoldDB" id="A0A1V8TFY3"/>
<gene>
    <name evidence="2" type="ORF">B0A48_04489</name>
</gene>
<protein>
    <submittedName>
        <fullName evidence="2">Uncharacterized protein</fullName>
    </submittedName>
</protein>
<keyword evidence="3" id="KW-1185">Reference proteome</keyword>